<evidence type="ECO:0000259" key="1">
    <source>
        <dbReference type="PROSITE" id="PS51708"/>
    </source>
</evidence>
<dbReference type="Proteomes" id="UP000176562">
    <property type="component" value="Chromosome"/>
</dbReference>
<dbReference type="SMART" id="SM00880">
    <property type="entry name" value="CHAD"/>
    <property type="match status" value="1"/>
</dbReference>
<dbReference type="PROSITE" id="PS51708">
    <property type="entry name" value="CHAD"/>
    <property type="match status" value="1"/>
</dbReference>
<evidence type="ECO:0000313" key="3">
    <source>
        <dbReference type="Proteomes" id="UP000176562"/>
    </source>
</evidence>
<accession>A0A1D9MDQ4</accession>
<proteinExistence type="predicted"/>
<keyword evidence="3" id="KW-1185">Reference proteome</keyword>
<dbReference type="Pfam" id="PF05235">
    <property type="entry name" value="CHAD"/>
    <property type="match status" value="1"/>
</dbReference>
<dbReference type="EMBL" id="CP017781">
    <property type="protein sequence ID" value="AOZ69908.1"/>
    <property type="molecule type" value="Genomic_DNA"/>
</dbReference>
<dbReference type="AlphaFoldDB" id="A0A1D9MDQ4"/>
<dbReference type="KEGG" id="rhp:LPB142_11720"/>
<reference evidence="2 3" key="1">
    <citation type="submission" date="2016-10" db="EMBL/GenBank/DDBJ databases">
        <title>Rhodobacter sp. LPB0142, isolated from sea water.</title>
        <authorList>
            <person name="Kim E."/>
            <person name="Yi H."/>
        </authorList>
    </citation>
    <scope>NUCLEOTIDE SEQUENCE [LARGE SCALE GENOMIC DNA]</scope>
    <source>
        <strain evidence="2 3">LPB0142</strain>
    </source>
</reference>
<organism evidence="2 3">
    <name type="scientific">Rhodobacter xanthinilyticus</name>
    <dbReference type="NCBI Taxonomy" id="1850250"/>
    <lineage>
        <taxon>Bacteria</taxon>
        <taxon>Pseudomonadati</taxon>
        <taxon>Pseudomonadota</taxon>
        <taxon>Alphaproteobacteria</taxon>
        <taxon>Rhodobacterales</taxon>
        <taxon>Rhodobacter group</taxon>
        <taxon>Rhodobacter</taxon>
    </lineage>
</organism>
<feature type="domain" description="CHAD" evidence="1">
    <location>
        <begin position="9"/>
        <end position="290"/>
    </location>
</feature>
<dbReference type="InterPro" id="IPR007899">
    <property type="entry name" value="CHAD_dom"/>
</dbReference>
<dbReference type="InterPro" id="IPR038186">
    <property type="entry name" value="CHAD_dom_sf"/>
</dbReference>
<dbReference type="RefSeq" id="WP_068765853.1">
    <property type="nucleotide sequence ID" value="NZ_CP017781.1"/>
</dbReference>
<protein>
    <recommendedName>
        <fullName evidence="1">CHAD domain-containing protein</fullName>
    </recommendedName>
</protein>
<dbReference type="PANTHER" id="PTHR39339">
    <property type="entry name" value="SLR1444 PROTEIN"/>
    <property type="match status" value="1"/>
</dbReference>
<evidence type="ECO:0000313" key="2">
    <source>
        <dbReference type="EMBL" id="AOZ69908.1"/>
    </source>
</evidence>
<dbReference type="Gene3D" id="1.40.20.10">
    <property type="entry name" value="CHAD domain"/>
    <property type="match status" value="1"/>
</dbReference>
<sequence length="300" mass="32524">MSYSLAPEDDTATDTLRRIARAELGALHAAAEAGAAGAPDPQAAALLVHDLRKGIKRMRGLLRLVRPGFAPFAEENAALGAAALGISALRDAEVQRQVLIELGADESDPEGAATARRVLAALPDHHAAVAPAALTAFAEATAEIRKRARHWSLAHKGWSAFAPGLATSYAQCQARMFAARAAGTDEACHAWRSRAKHHWYHARLLAPIWPEMLAPRIEATDRLGETLGDHHDLAMLAEALEAGLGAAAEVDLAPLTRLLRARQAREETEAFRLGARLFAEEPEALTRRWGHWFRLWRAAR</sequence>
<dbReference type="PANTHER" id="PTHR39339:SF1">
    <property type="entry name" value="CHAD DOMAIN-CONTAINING PROTEIN"/>
    <property type="match status" value="1"/>
</dbReference>
<name>A0A1D9MDQ4_9RHOB</name>
<gene>
    <name evidence="2" type="ORF">LPB142_11720</name>
</gene>